<keyword evidence="5 6" id="KW-0472">Membrane</keyword>
<protein>
    <recommendedName>
        <fullName evidence="7">EamA domain-containing protein</fullName>
    </recommendedName>
</protein>
<dbReference type="InterPro" id="IPR037185">
    <property type="entry name" value="EmrE-like"/>
</dbReference>
<dbReference type="SUPFAM" id="SSF103481">
    <property type="entry name" value="Multidrug resistance efflux transporter EmrE"/>
    <property type="match status" value="2"/>
</dbReference>
<dbReference type="Pfam" id="PF00892">
    <property type="entry name" value="EamA"/>
    <property type="match status" value="2"/>
</dbReference>
<dbReference type="HOGENOM" id="CLU_033863_9_3_9"/>
<reference evidence="8 9" key="1">
    <citation type="submission" date="2007-03" db="EMBL/GenBank/DDBJ databases">
        <title>Complete sequence of Desulfotomaculum reducens MI-1.</title>
        <authorList>
            <consortium name="US DOE Joint Genome Institute"/>
            <person name="Copeland A."/>
            <person name="Lucas S."/>
            <person name="Lapidus A."/>
            <person name="Barry K."/>
            <person name="Detter J.C."/>
            <person name="Glavina del Rio T."/>
            <person name="Hammon N."/>
            <person name="Israni S."/>
            <person name="Dalin E."/>
            <person name="Tice H."/>
            <person name="Pitluck S."/>
            <person name="Sims D."/>
            <person name="Brettin T."/>
            <person name="Bruce D."/>
            <person name="Han C."/>
            <person name="Tapia R."/>
            <person name="Schmutz J."/>
            <person name="Larimer F."/>
            <person name="Land M."/>
            <person name="Hauser L."/>
            <person name="Kyrpides N."/>
            <person name="Kim E."/>
            <person name="Tebo B.M."/>
            <person name="Richardson P."/>
        </authorList>
    </citation>
    <scope>NUCLEOTIDE SEQUENCE [LARGE SCALE GENOMIC DNA]</scope>
    <source>
        <strain evidence="8 9">MI-1</strain>
    </source>
</reference>
<evidence type="ECO:0000256" key="5">
    <source>
        <dbReference type="ARBA" id="ARBA00023136"/>
    </source>
</evidence>
<accession>A4J1N5</accession>
<feature type="transmembrane region" description="Helical" evidence="6">
    <location>
        <begin position="35"/>
        <end position="56"/>
    </location>
</feature>
<proteinExistence type="inferred from homology"/>
<dbReference type="PANTHER" id="PTHR32322">
    <property type="entry name" value="INNER MEMBRANE TRANSPORTER"/>
    <property type="match status" value="1"/>
</dbReference>
<feature type="transmembrane region" description="Helical" evidence="6">
    <location>
        <begin position="211"/>
        <end position="231"/>
    </location>
</feature>
<dbReference type="EMBL" id="CP000612">
    <property type="protein sequence ID" value="ABO48988.1"/>
    <property type="molecule type" value="Genomic_DNA"/>
</dbReference>
<evidence type="ECO:0000313" key="8">
    <source>
        <dbReference type="EMBL" id="ABO48988.1"/>
    </source>
</evidence>
<keyword evidence="3 6" id="KW-0812">Transmembrane</keyword>
<evidence type="ECO:0000256" key="1">
    <source>
        <dbReference type="ARBA" id="ARBA00004141"/>
    </source>
</evidence>
<keyword evidence="9" id="KW-1185">Reference proteome</keyword>
<feature type="transmembrane region" description="Helical" evidence="6">
    <location>
        <begin position="267"/>
        <end position="285"/>
    </location>
</feature>
<dbReference type="PANTHER" id="PTHR32322:SF2">
    <property type="entry name" value="EAMA DOMAIN-CONTAINING PROTEIN"/>
    <property type="match status" value="1"/>
</dbReference>
<dbReference type="KEGG" id="drm:Dred_0442"/>
<feature type="domain" description="EamA" evidence="7">
    <location>
        <begin position="150"/>
        <end position="284"/>
    </location>
</feature>
<sequence>MSSFYKGVVLAFLSATGFAFIPIFALYAYEGGANVTTLLFLRFILAALCFFTYLALKKKSISFTRGNLKYLILLGGVIYTLQSNLYFSSVKYIPASLAVLFFYSYPVFVAVTSSLVDKEKLTKQIVLSIVISMLGLILVLGTSFGNINILGVLLALGAGIVYTFYIVLGNRVLKDSPVLETSAFICLFAGISLAVIGVSTGTLNIHLTTKAWLAAVGVSLCCTVLAIFTFFRGMELIGSTRTSILSMVEPLITIVFSALLFGERMTALQILGGAAVLIGAILVVLSREKEKPVYKTEAGSGA</sequence>
<evidence type="ECO:0000256" key="3">
    <source>
        <dbReference type="ARBA" id="ARBA00022692"/>
    </source>
</evidence>
<evidence type="ECO:0000256" key="4">
    <source>
        <dbReference type="ARBA" id="ARBA00022989"/>
    </source>
</evidence>
<dbReference type="STRING" id="349161.Dred_0442"/>
<feature type="transmembrane region" description="Helical" evidence="6">
    <location>
        <begin position="181"/>
        <end position="205"/>
    </location>
</feature>
<dbReference type="GO" id="GO:0016020">
    <property type="term" value="C:membrane"/>
    <property type="evidence" value="ECO:0007669"/>
    <property type="project" value="UniProtKB-SubCell"/>
</dbReference>
<feature type="transmembrane region" description="Helical" evidence="6">
    <location>
        <begin position="93"/>
        <end position="113"/>
    </location>
</feature>
<feature type="transmembrane region" description="Helical" evidence="6">
    <location>
        <begin position="125"/>
        <end position="143"/>
    </location>
</feature>
<dbReference type="InterPro" id="IPR050638">
    <property type="entry name" value="AA-Vitamin_Transporters"/>
</dbReference>
<dbReference type="RefSeq" id="WP_011876826.1">
    <property type="nucleotide sequence ID" value="NC_009253.1"/>
</dbReference>
<evidence type="ECO:0000259" key="7">
    <source>
        <dbReference type="Pfam" id="PF00892"/>
    </source>
</evidence>
<feature type="transmembrane region" description="Helical" evidence="6">
    <location>
        <begin position="243"/>
        <end position="261"/>
    </location>
</feature>
<evidence type="ECO:0000256" key="6">
    <source>
        <dbReference type="SAM" id="Phobius"/>
    </source>
</evidence>
<dbReference type="Gene3D" id="1.10.3730.20">
    <property type="match status" value="1"/>
</dbReference>
<feature type="transmembrane region" description="Helical" evidence="6">
    <location>
        <begin position="68"/>
        <end position="87"/>
    </location>
</feature>
<feature type="transmembrane region" description="Helical" evidence="6">
    <location>
        <begin position="149"/>
        <end position="169"/>
    </location>
</feature>
<dbReference type="AlphaFoldDB" id="A4J1N5"/>
<comment type="similarity">
    <text evidence="2">Belongs to the EamA transporter family.</text>
</comment>
<dbReference type="eggNOG" id="COG0697">
    <property type="taxonomic scope" value="Bacteria"/>
</dbReference>
<comment type="subcellular location">
    <subcellularLocation>
        <location evidence="1">Membrane</location>
        <topology evidence="1">Multi-pass membrane protein</topology>
    </subcellularLocation>
</comment>
<dbReference type="Proteomes" id="UP000001556">
    <property type="component" value="Chromosome"/>
</dbReference>
<organism evidence="8 9">
    <name type="scientific">Desulforamulus reducens (strain ATCC BAA-1160 / DSM 100696 / MI-1)</name>
    <name type="common">Desulfotomaculum reducens</name>
    <dbReference type="NCBI Taxonomy" id="349161"/>
    <lineage>
        <taxon>Bacteria</taxon>
        <taxon>Bacillati</taxon>
        <taxon>Bacillota</taxon>
        <taxon>Clostridia</taxon>
        <taxon>Eubacteriales</taxon>
        <taxon>Peptococcaceae</taxon>
        <taxon>Desulforamulus</taxon>
    </lineage>
</organism>
<name>A4J1N5_DESRM</name>
<dbReference type="InterPro" id="IPR000620">
    <property type="entry name" value="EamA_dom"/>
</dbReference>
<evidence type="ECO:0000313" key="9">
    <source>
        <dbReference type="Proteomes" id="UP000001556"/>
    </source>
</evidence>
<feature type="domain" description="EamA" evidence="7">
    <location>
        <begin position="6"/>
        <end position="140"/>
    </location>
</feature>
<gene>
    <name evidence="8" type="ordered locus">Dred_0442</name>
</gene>
<keyword evidence="4 6" id="KW-1133">Transmembrane helix</keyword>
<feature type="transmembrane region" description="Helical" evidence="6">
    <location>
        <begin position="7"/>
        <end position="29"/>
    </location>
</feature>
<dbReference type="OrthoDB" id="9808556at2"/>
<evidence type="ECO:0000256" key="2">
    <source>
        <dbReference type="ARBA" id="ARBA00007362"/>
    </source>
</evidence>